<name>A0ABN1AMU1_9ACTN</name>
<evidence type="ECO:0000313" key="2">
    <source>
        <dbReference type="Proteomes" id="UP001499895"/>
    </source>
</evidence>
<dbReference type="Proteomes" id="UP001499895">
    <property type="component" value="Unassembled WGS sequence"/>
</dbReference>
<keyword evidence="2" id="KW-1185">Reference proteome</keyword>
<sequence>MDDLPDGHFRALIYSHTGVVTTVEIPDHGYSSDFAAVINSEMGQFFVKAVFNEPGGRRDSIIREKLINPYVTPLSPSLLWSVDGDDAGWIILGFEVIEARGLDFEPETRDLPLAVDLLNRAAALELPDVARDWREDRWDAYVSGEDELALLRGDALLHTDINPDNLTVGGAGSWIIDWAWPTRGPAFIDPACFAVQLIAAGHSPESAESWSAGCTAWANADPKAIDVFAGAYLRMLRAIANRRPEGAWLKGMEEAAQAWVEHRGVAGTGLSLSFNEAGPGAPPWWCESGGSGRRADESAPG</sequence>
<dbReference type="Gene3D" id="3.90.1200.10">
    <property type="match status" value="1"/>
</dbReference>
<gene>
    <name evidence="1" type="ORF">GCM10009544_47860</name>
</gene>
<dbReference type="RefSeq" id="WP_344094259.1">
    <property type="nucleotide sequence ID" value="NZ_BAAAHB010000065.1"/>
</dbReference>
<dbReference type="SUPFAM" id="SSF56112">
    <property type="entry name" value="Protein kinase-like (PK-like)"/>
    <property type="match status" value="1"/>
</dbReference>
<reference evidence="1 2" key="1">
    <citation type="journal article" date="2019" name="Int. J. Syst. Evol. Microbiol.">
        <title>The Global Catalogue of Microorganisms (GCM) 10K type strain sequencing project: providing services to taxonomists for standard genome sequencing and annotation.</title>
        <authorList>
            <consortium name="The Broad Institute Genomics Platform"/>
            <consortium name="The Broad Institute Genome Sequencing Center for Infectious Disease"/>
            <person name="Wu L."/>
            <person name="Ma J."/>
        </authorList>
    </citation>
    <scope>NUCLEOTIDE SEQUENCE [LARGE SCALE GENOMIC DNA]</scope>
    <source>
        <strain evidence="1 2">JCM 10649</strain>
    </source>
</reference>
<dbReference type="InterPro" id="IPR011009">
    <property type="entry name" value="Kinase-like_dom_sf"/>
</dbReference>
<comment type="caution">
    <text evidence="1">The sequence shown here is derived from an EMBL/GenBank/DDBJ whole genome shotgun (WGS) entry which is preliminary data.</text>
</comment>
<protein>
    <recommendedName>
        <fullName evidence="3">Protein kinase</fullName>
    </recommendedName>
</protein>
<accession>A0ABN1AMU1</accession>
<dbReference type="EMBL" id="BAAAHB010000065">
    <property type="protein sequence ID" value="GAA0480319.1"/>
    <property type="molecule type" value="Genomic_DNA"/>
</dbReference>
<evidence type="ECO:0008006" key="3">
    <source>
        <dbReference type="Google" id="ProtNLM"/>
    </source>
</evidence>
<evidence type="ECO:0000313" key="1">
    <source>
        <dbReference type="EMBL" id="GAA0480319.1"/>
    </source>
</evidence>
<proteinExistence type="predicted"/>
<organism evidence="1 2">
    <name type="scientific">Streptomyces stramineus</name>
    <dbReference type="NCBI Taxonomy" id="173861"/>
    <lineage>
        <taxon>Bacteria</taxon>
        <taxon>Bacillati</taxon>
        <taxon>Actinomycetota</taxon>
        <taxon>Actinomycetes</taxon>
        <taxon>Kitasatosporales</taxon>
        <taxon>Streptomycetaceae</taxon>
        <taxon>Streptomyces</taxon>
    </lineage>
</organism>